<evidence type="ECO:0000256" key="3">
    <source>
        <dbReference type="SAM" id="Coils"/>
    </source>
</evidence>
<evidence type="ECO:0000256" key="1">
    <source>
        <dbReference type="ARBA" id="ARBA00004196"/>
    </source>
</evidence>
<dbReference type="RefSeq" id="WP_366193023.1">
    <property type="nucleotide sequence ID" value="NZ_JBFBVU010000011.1"/>
</dbReference>
<name>A0ABV3L6Q6_9RHOB</name>
<comment type="subcellular location">
    <subcellularLocation>
        <location evidence="1">Cell envelope</location>
    </subcellularLocation>
</comment>
<organism evidence="5 6">
    <name type="scientific">Meridianimarinicoccus marinus</name>
    <dbReference type="NCBI Taxonomy" id="3231483"/>
    <lineage>
        <taxon>Bacteria</taxon>
        <taxon>Pseudomonadati</taxon>
        <taxon>Pseudomonadota</taxon>
        <taxon>Alphaproteobacteria</taxon>
        <taxon>Rhodobacterales</taxon>
        <taxon>Paracoccaceae</taxon>
        <taxon>Meridianimarinicoccus</taxon>
    </lineage>
</organism>
<keyword evidence="2 3" id="KW-0175">Coiled coil</keyword>
<evidence type="ECO:0000256" key="2">
    <source>
        <dbReference type="ARBA" id="ARBA00023054"/>
    </source>
</evidence>
<dbReference type="InterPro" id="IPR050465">
    <property type="entry name" value="UPF0194_transport"/>
</dbReference>
<dbReference type="Proteomes" id="UP001553161">
    <property type="component" value="Unassembled WGS sequence"/>
</dbReference>
<accession>A0ABV3L6Q6</accession>
<sequence length="322" mass="34386">MQLSFPTLGLLVSLSLPTALLDRCSPHESNVALGELARERVALTATASEIIVGLPVAEGSRVQAGDVLVQLDPAIRLGNLALAKADLARAQANLDKLRDGPRAEEIAIARAEVDGARANLTEAEANFERNSILVEREAITQARMDANRAARDAARAKLEAAQARLLELETGSRPEDIAMAVATVEAARARVAVEQTHLDNLAVTATRAGVLDSLPWNLGERVTLGSPVAILLAGYRPFARVYVPEPARVKVREGDELLVSVDGLDKPLRGVVRWISVNAAFTPYYALNQEDRSRLMYLAEIDLPGAAAAALPVGMPAQAHLP</sequence>
<dbReference type="Pfam" id="PF25881">
    <property type="entry name" value="HH_YBHG"/>
    <property type="match status" value="1"/>
</dbReference>
<dbReference type="SUPFAM" id="SSF111369">
    <property type="entry name" value="HlyD-like secretion proteins"/>
    <property type="match status" value="2"/>
</dbReference>
<dbReference type="EMBL" id="JBFBVU010000011">
    <property type="protein sequence ID" value="MEV8467247.1"/>
    <property type="molecule type" value="Genomic_DNA"/>
</dbReference>
<feature type="domain" description="YbhG-like alpha-helical hairpin" evidence="4">
    <location>
        <begin position="78"/>
        <end position="200"/>
    </location>
</feature>
<gene>
    <name evidence="5" type="ORF">AB0T83_10695</name>
</gene>
<proteinExistence type="predicted"/>
<comment type="caution">
    <text evidence="5">The sequence shown here is derived from an EMBL/GenBank/DDBJ whole genome shotgun (WGS) entry which is preliminary data.</text>
</comment>
<evidence type="ECO:0000259" key="4">
    <source>
        <dbReference type="Pfam" id="PF25881"/>
    </source>
</evidence>
<keyword evidence="6" id="KW-1185">Reference proteome</keyword>
<protein>
    <submittedName>
        <fullName evidence="5">HlyD family efflux transporter periplasmic adaptor subunit</fullName>
    </submittedName>
</protein>
<evidence type="ECO:0000313" key="6">
    <source>
        <dbReference type="Proteomes" id="UP001553161"/>
    </source>
</evidence>
<dbReference type="Gene3D" id="1.10.287.470">
    <property type="entry name" value="Helix hairpin bin"/>
    <property type="match status" value="1"/>
</dbReference>
<dbReference type="PANTHER" id="PTHR32347:SF29">
    <property type="entry name" value="UPF0194 MEMBRANE PROTEIN YBHG"/>
    <property type="match status" value="1"/>
</dbReference>
<dbReference type="InterPro" id="IPR059052">
    <property type="entry name" value="HH_YbhG-like"/>
</dbReference>
<dbReference type="Gene3D" id="2.40.50.100">
    <property type="match status" value="1"/>
</dbReference>
<dbReference type="PANTHER" id="PTHR32347">
    <property type="entry name" value="EFFLUX SYSTEM COMPONENT YKNX-RELATED"/>
    <property type="match status" value="1"/>
</dbReference>
<evidence type="ECO:0000313" key="5">
    <source>
        <dbReference type="EMBL" id="MEV8467247.1"/>
    </source>
</evidence>
<reference evidence="5 6" key="1">
    <citation type="submission" date="2024-07" db="EMBL/GenBank/DDBJ databases">
        <authorList>
            <person name="Kang M."/>
        </authorList>
    </citation>
    <scope>NUCLEOTIDE SEQUENCE [LARGE SCALE GENOMIC DNA]</scope>
    <source>
        <strain evidence="5 6">DFM31</strain>
    </source>
</reference>
<feature type="coiled-coil region" evidence="3">
    <location>
        <begin position="80"/>
        <end position="171"/>
    </location>
</feature>